<feature type="non-terminal residue" evidence="2">
    <location>
        <position position="50"/>
    </location>
</feature>
<evidence type="ECO:0000313" key="2">
    <source>
        <dbReference type="EMBL" id="CAA9244557.1"/>
    </source>
</evidence>
<accession>A0A6J4IA76</accession>
<feature type="compositionally biased region" description="Basic residues" evidence="1">
    <location>
        <begin position="1"/>
        <end position="14"/>
    </location>
</feature>
<proteinExistence type="predicted"/>
<dbReference type="EMBL" id="CADCTL010000123">
    <property type="protein sequence ID" value="CAA9244557.1"/>
    <property type="molecule type" value="Genomic_DNA"/>
</dbReference>
<reference evidence="2" key="1">
    <citation type="submission" date="2020-02" db="EMBL/GenBank/DDBJ databases">
        <authorList>
            <person name="Meier V. D."/>
        </authorList>
    </citation>
    <scope>NUCLEOTIDE SEQUENCE</scope>
    <source>
        <strain evidence="2">AVDCRST_MAG04</strain>
    </source>
</reference>
<organism evidence="2">
    <name type="scientific">uncultured Acetobacteraceae bacterium</name>
    <dbReference type="NCBI Taxonomy" id="169975"/>
    <lineage>
        <taxon>Bacteria</taxon>
        <taxon>Pseudomonadati</taxon>
        <taxon>Pseudomonadota</taxon>
        <taxon>Alphaproteobacteria</taxon>
        <taxon>Acetobacterales</taxon>
        <taxon>Acetobacteraceae</taxon>
        <taxon>environmental samples</taxon>
    </lineage>
</organism>
<evidence type="ECO:0000256" key="1">
    <source>
        <dbReference type="SAM" id="MobiDB-lite"/>
    </source>
</evidence>
<name>A0A6J4IA76_9PROT</name>
<protein>
    <submittedName>
        <fullName evidence="2">Uncharacterized protein</fullName>
    </submittedName>
</protein>
<gene>
    <name evidence="2" type="ORF">AVDCRST_MAG04-1784</name>
</gene>
<sequence length="50" mass="5590">WRRGAKARGSRKKGVAIAAPCQHRTLLANGAGRRRSASWPGARERPWQPR</sequence>
<dbReference type="AlphaFoldDB" id="A0A6J4IA76"/>
<feature type="non-terminal residue" evidence="2">
    <location>
        <position position="1"/>
    </location>
</feature>
<feature type="region of interest" description="Disordered" evidence="1">
    <location>
        <begin position="1"/>
        <end position="50"/>
    </location>
</feature>